<keyword evidence="2" id="KW-0472">Membrane</keyword>
<keyword evidence="5" id="KW-0732">Signal</keyword>
<name>A0A372NYK8_9SPHI</name>
<dbReference type="RefSeq" id="WP_117390757.1">
    <property type="nucleotide sequence ID" value="NZ_QWDC01000001.1"/>
</dbReference>
<keyword evidence="7" id="KW-1185">Reference proteome</keyword>
<dbReference type="SUPFAM" id="SSF56935">
    <property type="entry name" value="Porins"/>
    <property type="match status" value="1"/>
</dbReference>
<evidence type="ECO:0000313" key="7">
    <source>
        <dbReference type="Proteomes" id="UP000264217"/>
    </source>
</evidence>
<keyword evidence="3" id="KW-0998">Cell outer membrane</keyword>
<comment type="subcellular location">
    <subcellularLocation>
        <location evidence="1">Cell outer membrane</location>
    </subcellularLocation>
</comment>
<dbReference type="OrthoDB" id="1264254at2"/>
<accession>A0A372NYK8</accession>
<evidence type="ECO:0000256" key="1">
    <source>
        <dbReference type="ARBA" id="ARBA00004442"/>
    </source>
</evidence>
<comment type="caution">
    <text evidence="6">The sequence shown here is derived from an EMBL/GenBank/DDBJ whole genome shotgun (WGS) entry which is preliminary data.</text>
</comment>
<protein>
    <submittedName>
        <fullName evidence="6">Uncharacterized protein</fullName>
    </submittedName>
</protein>
<proteinExistence type="predicted"/>
<evidence type="ECO:0000256" key="4">
    <source>
        <dbReference type="SAM" id="MobiDB-lite"/>
    </source>
</evidence>
<dbReference type="Gene3D" id="2.40.170.20">
    <property type="entry name" value="TonB-dependent receptor, beta-barrel domain"/>
    <property type="match status" value="1"/>
</dbReference>
<dbReference type="GO" id="GO:0009279">
    <property type="term" value="C:cell outer membrane"/>
    <property type="evidence" value="ECO:0007669"/>
    <property type="project" value="UniProtKB-SubCell"/>
</dbReference>
<feature type="compositionally biased region" description="Low complexity" evidence="4">
    <location>
        <begin position="35"/>
        <end position="64"/>
    </location>
</feature>
<feature type="region of interest" description="Disordered" evidence="4">
    <location>
        <begin position="26"/>
        <end position="91"/>
    </location>
</feature>
<feature type="signal peptide" evidence="5">
    <location>
        <begin position="1"/>
        <end position="23"/>
    </location>
</feature>
<dbReference type="AlphaFoldDB" id="A0A372NYK8"/>
<evidence type="ECO:0000256" key="3">
    <source>
        <dbReference type="ARBA" id="ARBA00023237"/>
    </source>
</evidence>
<dbReference type="Proteomes" id="UP000264217">
    <property type="component" value="Unassembled WGS sequence"/>
</dbReference>
<reference evidence="6 7" key="1">
    <citation type="submission" date="2018-08" db="EMBL/GenBank/DDBJ databases">
        <title>Mucilaginibacter sp. MYSH2.</title>
        <authorList>
            <person name="Seo T."/>
        </authorList>
    </citation>
    <scope>NUCLEOTIDE SEQUENCE [LARGE SCALE GENOMIC DNA]</scope>
    <source>
        <strain evidence="6 7">MYSH2</strain>
    </source>
</reference>
<dbReference type="InterPro" id="IPR036942">
    <property type="entry name" value="Beta-barrel_TonB_sf"/>
</dbReference>
<organism evidence="6 7">
    <name type="scientific">Mucilaginibacter conchicola</name>
    <dbReference type="NCBI Taxonomy" id="2303333"/>
    <lineage>
        <taxon>Bacteria</taxon>
        <taxon>Pseudomonadati</taxon>
        <taxon>Bacteroidota</taxon>
        <taxon>Sphingobacteriia</taxon>
        <taxon>Sphingobacteriales</taxon>
        <taxon>Sphingobacteriaceae</taxon>
        <taxon>Mucilaginibacter</taxon>
    </lineage>
</organism>
<feature type="chain" id="PRO_5016728986" evidence="5">
    <location>
        <begin position="24"/>
        <end position="616"/>
    </location>
</feature>
<sequence>MRSGYKITLLTLITVFFFASANAQTKKPAEKKPAAKTTAKPASKAPAKKATAAKPTTQQKANAKNLGDAASKVSADTSKNGGNGNNPNNGNALAEEIVVTTSYKPVLAEAVKIRRNPDLEDKQPYKAPLAYAPIDRKLAQDNNIRQLDAMKRPAEQDSALFNNYVKAGLGSMKTSIAEGYFSNGRDEALQVGGFVKHFAQSGSIEKQSDARQELGVFGRSVTEDITLTGRVNYQRHATYFYGYNDENPRPAFDPQKQTFNTFGVEGEVSKNFKDEENPFTYAAKVKGYVFSNAFNARENNIILSGFLNKTVKQFYAGVAASLDLGTQKDSLYSNNNSILRANPYIKFQGDNYKIEAGVNIAKEFGFSSRFYIFPAAKLELQVVPKYVRLFAEAKGDVNKASLLGFTNTNPFLGQNINLRNSVDKLDITLGLKGTLAPGLAFKAAIFRNSIKDLPLFVNNFAAEFNKFQVIYDNGDARVSGFNGELDYKASDDFNLYGRIEIKDYKMASEAQPWNLPKFVLTAGTTIHISDKVDINGSLMFRGNTQDPLQTATSTPANPLYTQIPSFTDLSGGATYKINKQLSVFVQANNILNAGNKTWVYYPAYGFNIFGGVGYAF</sequence>
<evidence type="ECO:0000256" key="5">
    <source>
        <dbReference type="SAM" id="SignalP"/>
    </source>
</evidence>
<dbReference type="EMBL" id="QWDC01000001">
    <property type="protein sequence ID" value="RFZ95195.1"/>
    <property type="molecule type" value="Genomic_DNA"/>
</dbReference>
<gene>
    <name evidence="6" type="ORF">D0C36_06615</name>
</gene>
<evidence type="ECO:0000256" key="2">
    <source>
        <dbReference type="ARBA" id="ARBA00023136"/>
    </source>
</evidence>
<evidence type="ECO:0000313" key="6">
    <source>
        <dbReference type="EMBL" id="RFZ95195.1"/>
    </source>
</evidence>